<proteinExistence type="predicted"/>
<name>A0AA37LDZ1_9PEZI</name>
<dbReference type="AlphaFoldDB" id="A0AA37LDZ1"/>
<evidence type="ECO:0000313" key="1">
    <source>
        <dbReference type="EMBL" id="GKT44805.1"/>
    </source>
</evidence>
<reference evidence="1 2" key="1">
    <citation type="submission" date="2022-03" db="EMBL/GenBank/DDBJ databases">
        <title>Genome data of Colletotrichum spp.</title>
        <authorList>
            <person name="Utami Y.D."/>
            <person name="Hiruma K."/>
        </authorList>
    </citation>
    <scope>NUCLEOTIDE SEQUENCE [LARGE SCALE GENOMIC DNA]</scope>
    <source>
        <strain evidence="1 2">MAFF 239500</strain>
    </source>
</reference>
<dbReference type="Proteomes" id="UP001055115">
    <property type="component" value="Unassembled WGS sequence"/>
</dbReference>
<keyword evidence="2" id="KW-1185">Reference proteome</keyword>
<dbReference type="EMBL" id="BQXU01000011">
    <property type="protein sequence ID" value="GKT44805.1"/>
    <property type="molecule type" value="Genomic_DNA"/>
</dbReference>
<comment type="caution">
    <text evidence="1">The sequence shown here is derived from an EMBL/GenBank/DDBJ whole genome shotgun (WGS) entry which is preliminary data.</text>
</comment>
<organism evidence="1 2">
    <name type="scientific">Colletotrichum spaethianum</name>
    <dbReference type="NCBI Taxonomy" id="700344"/>
    <lineage>
        <taxon>Eukaryota</taxon>
        <taxon>Fungi</taxon>
        <taxon>Dikarya</taxon>
        <taxon>Ascomycota</taxon>
        <taxon>Pezizomycotina</taxon>
        <taxon>Sordariomycetes</taxon>
        <taxon>Hypocreomycetidae</taxon>
        <taxon>Glomerellales</taxon>
        <taxon>Glomerellaceae</taxon>
        <taxon>Colletotrichum</taxon>
        <taxon>Colletotrichum spaethianum species complex</taxon>
    </lineage>
</organism>
<sequence>MGYYQTTYYSCVTQEASVHCGWHRPIMVAPAYNAAGSSSVGRGARVWMLVAGVVGVLVAG</sequence>
<accession>A0AA37LDZ1</accession>
<gene>
    <name evidence="1" type="ORF">ColSpa_04986</name>
</gene>
<protein>
    <submittedName>
        <fullName evidence="1">Uncharacterized protein</fullName>
    </submittedName>
</protein>
<dbReference type="RefSeq" id="XP_049127155.1">
    <property type="nucleotide sequence ID" value="XM_049271198.1"/>
</dbReference>
<dbReference type="GeneID" id="73325788"/>
<evidence type="ECO:0000313" key="2">
    <source>
        <dbReference type="Proteomes" id="UP001055115"/>
    </source>
</evidence>